<accession>G5H8X7</accession>
<gene>
    <name evidence="2" type="ORF">HMPREF9450_02063</name>
</gene>
<feature type="chain" id="PRO_5003477980" description="Lipoprotein" evidence="1">
    <location>
        <begin position="21"/>
        <end position="155"/>
    </location>
</feature>
<protein>
    <recommendedName>
        <fullName evidence="4">Lipoprotein</fullName>
    </recommendedName>
</protein>
<dbReference type="HOGENOM" id="CLU_1691808_0_0_10"/>
<organism evidence="2 3">
    <name type="scientific">Alistipes indistinctus YIT 12060</name>
    <dbReference type="NCBI Taxonomy" id="742725"/>
    <lineage>
        <taxon>Bacteria</taxon>
        <taxon>Pseudomonadati</taxon>
        <taxon>Bacteroidota</taxon>
        <taxon>Bacteroidia</taxon>
        <taxon>Bacteroidales</taxon>
        <taxon>Rikenellaceae</taxon>
        <taxon>Alistipes</taxon>
    </lineage>
</organism>
<dbReference type="GeneID" id="92814913"/>
<evidence type="ECO:0000313" key="3">
    <source>
        <dbReference type="Proteomes" id="UP000006008"/>
    </source>
</evidence>
<dbReference type="STRING" id="742725.HMPREF9450_02063"/>
<dbReference type="OrthoDB" id="1260657at2"/>
<name>G5H8X7_9BACT</name>
<dbReference type="AlphaFoldDB" id="G5H8X7"/>
<dbReference type="Proteomes" id="UP000006008">
    <property type="component" value="Unassembled WGS sequence"/>
</dbReference>
<keyword evidence="3" id="KW-1185">Reference proteome</keyword>
<dbReference type="RefSeq" id="WP_009134869.1">
    <property type="nucleotide sequence ID" value="NZ_CP102250.1"/>
</dbReference>
<feature type="signal peptide" evidence="1">
    <location>
        <begin position="1"/>
        <end position="20"/>
    </location>
</feature>
<evidence type="ECO:0000256" key="1">
    <source>
        <dbReference type="SAM" id="SignalP"/>
    </source>
</evidence>
<keyword evidence="1" id="KW-0732">Signal</keyword>
<evidence type="ECO:0008006" key="4">
    <source>
        <dbReference type="Google" id="ProtNLM"/>
    </source>
</evidence>
<evidence type="ECO:0000313" key="2">
    <source>
        <dbReference type="EMBL" id="EHB92014.1"/>
    </source>
</evidence>
<sequence length="155" mass="17720">MKTTYVLSVIVCGLLFTSCASIPMYSEHVYSIDFRKYSEQGFIITPTDNINREYTSLADIEMVFTFGYTEKKIVTRRGFSQSEVKDDLYIDKNTLRSKKPRGDNWFTPTPEYVLDQFVQYAKSIGADAIVNFKSIKIESYPGKVTLSGFAIKILD</sequence>
<proteinExistence type="predicted"/>
<reference evidence="2 3" key="1">
    <citation type="submission" date="2011-08" db="EMBL/GenBank/DDBJ databases">
        <title>The Genome Sequence of Alistipes indistinctus YIT 12060.</title>
        <authorList>
            <consortium name="The Broad Institute Genome Sequencing Platform"/>
            <person name="Earl A."/>
            <person name="Ward D."/>
            <person name="Feldgarden M."/>
            <person name="Gevers D."/>
            <person name="Morotomi M."/>
            <person name="Young S.K."/>
            <person name="Zeng Q."/>
            <person name="Gargeya S."/>
            <person name="Fitzgerald M."/>
            <person name="Haas B."/>
            <person name="Abouelleil A."/>
            <person name="Alvarado L."/>
            <person name="Arachchi H.M."/>
            <person name="Berlin A."/>
            <person name="Brown A."/>
            <person name="Chapman S.B."/>
            <person name="Chen Z."/>
            <person name="Dunbar C."/>
            <person name="Freedman E."/>
            <person name="Gearin G."/>
            <person name="Gellesch M."/>
            <person name="Goldberg J."/>
            <person name="Griggs A."/>
            <person name="Gujja S."/>
            <person name="Heiman D."/>
            <person name="Howarth C."/>
            <person name="Larson L."/>
            <person name="Lui A."/>
            <person name="MacDonald P.J.P."/>
            <person name="Montmayeur A."/>
            <person name="Murphy C."/>
            <person name="Neiman D."/>
            <person name="Pearson M."/>
            <person name="Priest M."/>
            <person name="Roberts A."/>
            <person name="Saif S."/>
            <person name="Shea T."/>
            <person name="Shenoy N."/>
            <person name="Sisk P."/>
            <person name="Stolte C."/>
            <person name="Sykes S."/>
            <person name="Wortman J."/>
            <person name="Nusbaum C."/>
            <person name="Birren B."/>
        </authorList>
    </citation>
    <scope>NUCLEOTIDE SEQUENCE [LARGE SCALE GENOMIC DNA]</scope>
    <source>
        <strain evidence="2 3">YIT 12060</strain>
    </source>
</reference>
<comment type="caution">
    <text evidence="2">The sequence shown here is derived from an EMBL/GenBank/DDBJ whole genome shotgun (WGS) entry which is preliminary data.</text>
</comment>
<dbReference type="PROSITE" id="PS51257">
    <property type="entry name" value="PROKAR_LIPOPROTEIN"/>
    <property type="match status" value="1"/>
</dbReference>
<dbReference type="EMBL" id="ADLD01000013">
    <property type="protein sequence ID" value="EHB92014.1"/>
    <property type="molecule type" value="Genomic_DNA"/>
</dbReference>